<accession>A0ABT1HAL5</accession>
<proteinExistence type="inferred from homology"/>
<organism evidence="3 4">
    <name type="scientific">Williamsia maris</name>
    <dbReference type="NCBI Taxonomy" id="72806"/>
    <lineage>
        <taxon>Bacteria</taxon>
        <taxon>Bacillati</taxon>
        <taxon>Actinomycetota</taxon>
        <taxon>Actinomycetes</taxon>
        <taxon>Mycobacteriales</taxon>
        <taxon>Nocardiaceae</taxon>
        <taxon>Williamsia</taxon>
    </lineage>
</organism>
<keyword evidence="4" id="KW-1185">Reference proteome</keyword>
<dbReference type="Gene3D" id="3.30.530.20">
    <property type="match status" value="1"/>
</dbReference>
<dbReference type="Pfam" id="PF08327">
    <property type="entry name" value="AHSA1"/>
    <property type="match status" value="1"/>
</dbReference>
<dbReference type="InterPro" id="IPR023393">
    <property type="entry name" value="START-like_dom_sf"/>
</dbReference>
<evidence type="ECO:0000259" key="2">
    <source>
        <dbReference type="Pfam" id="PF08327"/>
    </source>
</evidence>
<protein>
    <submittedName>
        <fullName evidence="3">Conserved protein YndB, AHSA1/START domain</fullName>
    </submittedName>
</protein>
<evidence type="ECO:0000256" key="1">
    <source>
        <dbReference type="ARBA" id="ARBA00006817"/>
    </source>
</evidence>
<dbReference type="SUPFAM" id="SSF55961">
    <property type="entry name" value="Bet v1-like"/>
    <property type="match status" value="1"/>
</dbReference>
<dbReference type="CDD" id="cd07814">
    <property type="entry name" value="SRPBCC_CalC_Aha1-like"/>
    <property type="match status" value="1"/>
</dbReference>
<gene>
    <name evidence="3" type="ORF">LX13_001031</name>
</gene>
<dbReference type="Proteomes" id="UP001206895">
    <property type="component" value="Unassembled WGS sequence"/>
</dbReference>
<evidence type="ECO:0000313" key="3">
    <source>
        <dbReference type="EMBL" id="MCP2175224.1"/>
    </source>
</evidence>
<name>A0ABT1HAL5_9NOCA</name>
<reference evidence="3 4" key="1">
    <citation type="submission" date="2022-06" db="EMBL/GenBank/DDBJ databases">
        <title>Genomic Encyclopedia of Archaeal and Bacterial Type Strains, Phase II (KMG-II): from individual species to whole genera.</title>
        <authorList>
            <person name="Goeker M."/>
        </authorList>
    </citation>
    <scope>NUCLEOTIDE SEQUENCE [LARGE SCALE GENOMIC DNA]</scope>
    <source>
        <strain evidence="3 4">DSM 44693</strain>
    </source>
</reference>
<feature type="domain" description="Activator of Hsp90 ATPase homologue 1/2-like C-terminal" evidence="2">
    <location>
        <begin position="19"/>
        <end position="149"/>
    </location>
</feature>
<comment type="caution">
    <text evidence="3">The sequence shown here is derived from an EMBL/GenBank/DDBJ whole genome shotgun (WGS) entry which is preliminary data.</text>
</comment>
<dbReference type="RefSeq" id="WP_253660219.1">
    <property type="nucleotide sequence ID" value="NZ_BAAAJQ010000001.1"/>
</dbReference>
<evidence type="ECO:0000313" key="4">
    <source>
        <dbReference type="Proteomes" id="UP001206895"/>
    </source>
</evidence>
<sequence length="151" mass="16362">MNQDTATETREFTITRTFDAPRADVWAAWTESAQMGWMCPVGMSIPPERATSDVRVGGHFSAVMVDDASGWECPTSGEYLEVTPPEKLVFTWADPTDPTSVSVCTVTLTADDDDRTTMDFHLLAPGPISPEDGARRGWGSTFDNLATALAA</sequence>
<comment type="similarity">
    <text evidence="1">Belongs to the AHA1 family.</text>
</comment>
<dbReference type="EMBL" id="JAMTCJ010000001">
    <property type="protein sequence ID" value="MCP2175224.1"/>
    <property type="molecule type" value="Genomic_DNA"/>
</dbReference>
<dbReference type="InterPro" id="IPR013538">
    <property type="entry name" value="ASHA1/2-like_C"/>
</dbReference>